<accession>A0A9N9CU65</accession>
<name>A0A9N9CU65_9GLOM</name>
<dbReference type="AlphaFoldDB" id="A0A9N9CU65"/>
<keyword evidence="2" id="KW-1185">Reference proteome</keyword>
<dbReference type="EMBL" id="CAJVPK010002509">
    <property type="protein sequence ID" value="CAG8614064.1"/>
    <property type="molecule type" value="Genomic_DNA"/>
</dbReference>
<sequence length="59" mass="6860">RQNPFYAGPGWKKREPILPDTTNDAQLVTTVKRQQTYGESGYKREPILLDENKRNVIPM</sequence>
<gene>
    <name evidence="1" type="ORF">DEBURN_LOCUS10099</name>
</gene>
<evidence type="ECO:0000313" key="1">
    <source>
        <dbReference type="EMBL" id="CAG8614064.1"/>
    </source>
</evidence>
<protein>
    <submittedName>
        <fullName evidence="1">19_t:CDS:1</fullName>
    </submittedName>
</protein>
<reference evidence="1" key="1">
    <citation type="submission" date="2021-06" db="EMBL/GenBank/DDBJ databases">
        <authorList>
            <person name="Kallberg Y."/>
            <person name="Tangrot J."/>
            <person name="Rosling A."/>
        </authorList>
    </citation>
    <scope>NUCLEOTIDE SEQUENCE</scope>
    <source>
        <strain evidence="1">AZ414A</strain>
    </source>
</reference>
<proteinExistence type="predicted"/>
<feature type="non-terminal residue" evidence="1">
    <location>
        <position position="1"/>
    </location>
</feature>
<organism evidence="1 2">
    <name type="scientific">Diversispora eburnea</name>
    <dbReference type="NCBI Taxonomy" id="1213867"/>
    <lineage>
        <taxon>Eukaryota</taxon>
        <taxon>Fungi</taxon>
        <taxon>Fungi incertae sedis</taxon>
        <taxon>Mucoromycota</taxon>
        <taxon>Glomeromycotina</taxon>
        <taxon>Glomeromycetes</taxon>
        <taxon>Diversisporales</taxon>
        <taxon>Diversisporaceae</taxon>
        <taxon>Diversispora</taxon>
    </lineage>
</organism>
<comment type="caution">
    <text evidence="1">The sequence shown here is derived from an EMBL/GenBank/DDBJ whole genome shotgun (WGS) entry which is preliminary data.</text>
</comment>
<dbReference type="Proteomes" id="UP000789706">
    <property type="component" value="Unassembled WGS sequence"/>
</dbReference>
<evidence type="ECO:0000313" key="2">
    <source>
        <dbReference type="Proteomes" id="UP000789706"/>
    </source>
</evidence>